<name>A0ABS8R558_9LACO</name>
<dbReference type="PANTHER" id="PTHR33055">
    <property type="entry name" value="TRANSPOSASE FOR INSERTION SEQUENCE ELEMENT IS1111A"/>
    <property type="match status" value="1"/>
</dbReference>
<dbReference type="EMBL" id="JAJPDE010000014">
    <property type="protein sequence ID" value="MCD7129818.1"/>
    <property type="molecule type" value="Genomic_DNA"/>
</dbReference>
<organism evidence="2 3">
    <name type="scientific">Limosilactobacillus agrestis</name>
    <dbReference type="NCBI Taxonomy" id="2759748"/>
    <lineage>
        <taxon>Bacteria</taxon>
        <taxon>Bacillati</taxon>
        <taxon>Bacillota</taxon>
        <taxon>Bacilli</taxon>
        <taxon>Lactobacillales</taxon>
        <taxon>Lactobacillaceae</taxon>
        <taxon>Limosilactobacillus</taxon>
    </lineage>
</organism>
<comment type="caution">
    <text evidence="2">The sequence shown here is derived from an EMBL/GenBank/DDBJ whole genome shotgun (WGS) entry which is preliminary data.</text>
</comment>
<evidence type="ECO:0000259" key="1">
    <source>
        <dbReference type="Pfam" id="PF01548"/>
    </source>
</evidence>
<feature type="domain" description="Transposase IS110-like N-terminal" evidence="1">
    <location>
        <begin position="3"/>
        <end position="111"/>
    </location>
</feature>
<dbReference type="Pfam" id="PF01548">
    <property type="entry name" value="DEDD_Tnp_IS110"/>
    <property type="match status" value="1"/>
</dbReference>
<dbReference type="InterPro" id="IPR047650">
    <property type="entry name" value="Transpos_IS110"/>
</dbReference>
<keyword evidence="3" id="KW-1185">Reference proteome</keyword>
<proteinExistence type="predicted"/>
<reference evidence="2 3" key="1">
    <citation type="submission" date="2021-12" db="EMBL/GenBank/DDBJ databases">
        <title>A phylogenomic analysis of Limosilactobacillus reuteri reveals ancient and stable evolutionary relationships with rodents and birds and zoonotic transmission to humans.</title>
        <authorList>
            <person name="Li F."/>
            <person name="Li X."/>
            <person name="Cheng C."/>
            <person name="Tollenaar S."/>
            <person name="Zhang J.S."/>
            <person name="Simpson D."/>
            <person name="Tasseva G."/>
            <person name="Perez-Munoz M.E."/>
            <person name="Frese S."/>
            <person name="Gaenzle M.G."/>
            <person name="Walter J."/>
            <person name="Zheng J."/>
        </authorList>
    </citation>
    <scope>NUCLEOTIDE SEQUENCE [LARGE SCALE GENOMIC DNA]</scope>
    <source>
        <strain evidence="2 3">BG-MG3-B</strain>
    </source>
</reference>
<dbReference type="PANTHER" id="PTHR33055:SF13">
    <property type="entry name" value="TRANSPOSASE"/>
    <property type="match status" value="1"/>
</dbReference>
<sequence length="226" mass="26459">MKDSIVIFETTGVYSAQLVRFLRTKSVRFIELNPLEVNMRMATLRRDKTDAKDAMRLALLGVTQLDNLNGRHYCNSDYKPLRVLATRYEELINERTRIINHLHSSLELSFPELNKIFNPIRSVISLQIIKSYTHPDFLIGLTLNQMVDEVYKVIGKHITRKTIYSYCQIVWQASKISYPAIDVDSLEIPIIVQYCDEIEDYNHRIENVKYELIKRAAVKPEYDVYP</sequence>
<evidence type="ECO:0000313" key="2">
    <source>
        <dbReference type="EMBL" id="MCD7129818.1"/>
    </source>
</evidence>
<gene>
    <name evidence="2" type="ORF">LTY36_01090</name>
</gene>
<accession>A0ABS8R558</accession>
<protein>
    <submittedName>
        <fullName evidence="2">IS110 family transposase</fullName>
    </submittedName>
</protein>
<evidence type="ECO:0000313" key="3">
    <source>
        <dbReference type="Proteomes" id="UP001199710"/>
    </source>
</evidence>
<dbReference type="Proteomes" id="UP001199710">
    <property type="component" value="Unassembled WGS sequence"/>
</dbReference>
<dbReference type="InterPro" id="IPR002525">
    <property type="entry name" value="Transp_IS110-like_N"/>
</dbReference>